<dbReference type="GO" id="GO:0000398">
    <property type="term" value="P:mRNA splicing, via spliceosome"/>
    <property type="evidence" value="ECO:0007669"/>
    <property type="project" value="InterPro"/>
</dbReference>
<feature type="domain" description="Splicing factor SF3a60 /Prp9 subunit C-terminal" evidence="3">
    <location>
        <begin position="20"/>
        <end position="127"/>
    </location>
</feature>
<dbReference type="InterPro" id="IPR024598">
    <property type="entry name" value="SF3a60/Prp9_C"/>
</dbReference>
<dbReference type="Pfam" id="PF11931">
    <property type="entry name" value="SF3a60_Prp9_C"/>
    <property type="match status" value="1"/>
</dbReference>
<organism evidence="4 5">
    <name type="scientific">Kipferlia bialata</name>
    <dbReference type="NCBI Taxonomy" id="797122"/>
    <lineage>
        <taxon>Eukaryota</taxon>
        <taxon>Metamonada</taxon>
        <taxon>Carpediemonas-like organisms</taxon>
        <taxon>Kipferlia</taxon>
    </lineage>
</organism>
<dbReference type="OrthoDB" id="2160351at2759"/>
<sequence length="157" mass="17616">AGDTQDGLDREAGRIWNPKNLPMDADGKPIAVWLYKLHGLSKEFVCEICGNHVYPGRLNFEKHFFEMRHTRGLKCLQIPNSLHFFGVTGIEEARALWANLKKASAANLFDPAEDEECEDPNGNIVSPAELARRMAMQQNAAPVANPVSEFQYQFQGE</sequence>
<evidence type="ECO:0000313" key="4">
    <source>
        <dbReference type="EMBL" id="GIQ88815.1"/>
    </source>
</evidence>
<dbReference type="GO" id="GO:0005681">
    <property type="term" value="C:spliceosomal complex"/>
    <property type="evidence" value="ECO:0007669"/>
    <property type="project" value="InterPro"/>
</dbReference>
<comment type="subcellular location">
    <subcellularLocation>
        <location evidence="1">Nucleus</location>
    </subcellularLocation>
</comment>
<keyword evidence="5" id="KW-1185">Reference proteome</keyword>
<evidence type="ECO:0000313" key="5">
    <source>
        <dbReference type="Proteomes" id="UP000265618"/>
    </source>
</evidence>
<comment type="caution">
    <text evidence="4">The sequence shown here is derived from an EMBL/GenBank/DDBJ whole genome shotgun (WGS) entry which is preliminary data.</text>
</comment>
<evidence type="ECO:0000256" key="1">
    <source>
        <dbReference type="ARBA" id="ARBA00004123"/>
    </source>
</evidence>
<name>A0A9K3GNI8_9EUKA</name>
<reference evidence="4 5" key="1">
    <citation type="journal article" date="2018" name="PLoS ONE">
        <title>The draft genome of Kipferlia bialata reveals reductive genome evolution in fornicate parasites.</title>
        <authorList>
            <person name="Tanifuji G."/>
            <person name="Takabayashi S."/>
            <person name="Kume K."/>
            <person name="Takagi M."/>
            <person name="Nakayama T."/>
            <person name="Kamikawa R."/>
            <person name="Inagaki Y."/>
            <person name="Hashimoto T."/>
        </authorList>
    </citation>
    <scope>NUCLEOTIDE SEQUENCE [LARGE SCALE GENOMIC DNA]</scope>
    <source>
        <strain evidence="4">NY0173</strain>
    </source>
</reference>
<evidence type="ECO:0000259" key="3">
    <source>
        <dbReference type="Pfam" id="PF11931"/>
    </source>
</evidence>
<dbReference type="PANTHER" id="PTHR12786:SF2">
    <property type="entry name" value="SPLICING FACTOR 3A SUBUNIT 3"/>
    <property type="match status" value="1"/>
</dbReference>
<dbReference type="PANTHER" id="PTHR12786">
    <property type="entry name" value="SPLICING FACTOR SF3A-RELATED"/>
    <property type="match status" value="1"/>
</dbReference>
<dbReference type="GO" id="GO:0003723">
    <property type="term" value="F:RNA binding"/>
    <property type="evidence" value="ECO:0007669"/>
    <property type="project" value="InterPro"/>
</dbReference>
<protein>
    <submittedName>
        <fullName evidence="4">Splicing factor 3A subunit 3</fullName>
    </submittedName>
</protein>
<proteinExistence type="predicted"/>
<feature type="non-terminal residue" evidence="4">
    <location>
        <position position="1"/>
    </location>
</feature>
<dbReference type="Proteomes" id="UP000265618">
    <property type="component" value="Unassembled WGS sequence"/>
</dbReference>
<dbReference type="AlphaFoldDB" id="A0A9K3GNI8"/>
<dbReference type="InterPro" id="IPR051421">
    <property type="entry name" value="RNA_Proc_DNA_Dmg_Regulator"/>
</dbReference>
<keyword evidence="2" id="KW-0539">Nucleus</keyword>
<gene>
    <name evidence="4" type="ORF">KIPB_011150</name>
</gene>
<accession>A0A9K3GNI8</accession>
<evidence type="ECO:0000256" key="2">
    <source>
        <dbReference type="ARBA" id="ARBA00023242"/>
    </source>
</evidence>
<dbReference type="EMBL" id="BDIP01004421">
    <property type="protein sequence ID" value="GIQ88815.1"/>
    <property type="molecule type" value="Genomic_DNA"/>
</dbReference>